<name>A0A0H4K803_CREEL</name>
<feature type="transmembrane region" description="Helical" evidence="12">
    <location>
        <begin position="223"/>
        <end position="243"/>
    </location>
</feature>
<dbReference type="GO" id="GO:0046933">
    <property type="term" value="F:proton-transporting ATP synthase activity, rotational mechanism"/>
    <property type="evidence" value="ECO:0007669"/>
    <property type="project" value="TreeGrafter"/>
</dbReference>
<geneLocation type="mitochondrion" evidence="13"/>
<organism evidence="13">
    <name type="scientific">Crella elegans</name>
    <name type="common">Mediterranean sponge</name>
    <dbReference type="NCBI Taxonomy" id="252961"/>
    <lineage>
        <taxon>Eukaryota</taxon>
        <taxon>Metazoa</taxon>
        <taxon>Porifera</taxon>
        <taxon>Demospongiae</taxon>
        <taxon>Heteroscleromorpha</taxon>
        <taxon>Poecilosclerida</taxon>
        <taxon>Crellidae</taxon>
        <taxon>Crella</taxon>
    </lineage>
</organism>
<keyword evidence="5 12" id="KW-0812">Transmembrane</keyword>
<keyword evidence="13" id="KW-0496">Mitochondrion</keyword>
<evidence type="ECO:0000256" key="12">
    <source>
        <dbReference type="SAM" id="Phobius"/>
    </source>
</evidence>
<dbReference type="InterPro" id="IPR000568">
    <property type="entry name" value="ATP_synth_F0_asu"/>
</dbReference>
<dbReference type="PANTHER" id="PTHR11410:SF0">
    <property type="entry name" value="ATP SYNTHASE SUBUNIT A"/>
    <property type="match status" value="1"/>
</dbReference>
<keyword evidence="10" id="KW-0066">ATP synthesis</keyword>
<gene>
    <name evidence="13" type="primary">atp6</name>
</gene>
<evidence type="ECO:0000256" key="8">
    <source>
        <dbReference type="ARBA" id="ARBA00023065"/>
    </source>
</evidence>
<dbReference type="InterPro" id="IPR023011">
    <property type="entry name" value="ATP_synth_F0_asu_AS"/>
</dbReference>
<evidence type="ECO:0000256" key="2">
    <source>
        <dbReference type="ARBA" id="ARBA00006810"/>
    </source>
</evidence>
<protein>
    <recommendedName>
        <fullName evidence="11">ATP synthase subunit a</fullName>
    </recommendedName>
</protein>
<feature type="transmembrane region" description="Helical" evidence="12">
    <location>
        <begin position="24"/>
        <end position="46"/>
    </location>
</feature>
<evidence type="ECO:0000256" key="3">
    <source>
        <dbReference type="ARBA" id="ARBA00022448"/>
    </source>
</evidence>
<feature type="transmembrane region" description="Helical" evidence="12">
    <location>
        <begin position="112"/>
        <end position="131"/>
    </location>
</feature>
<keyword evidence="4" id="KW-0138">CF(0)</keyword>
<dbReference type="AlphaFoldDB" id="A0A0H4K803"/>
<dbReference type="SUPFAM" id="SSF81336">
    <property type="entry name" value="F1F0 ATP synthase subunit A"/>
    <property type="match status" value="1"/>
</dbReference>
<evidence type="ECO:0000256" key="6">
    <source>
        <dbReference type="ARBA" id="ARBA00022781"/>
    </source>
</evidence>
<evidence type="ECO:0000256" key="11">
    <source>
        <dbReference type="RuleBase" id="RU004450"/>
    </source>
</evidence>
<dbReference type="PANTHER" id="PTHR11410">
    <property type="entry name" value="ATP SYNTHASE SUBUNIT A"/>
    <property type="match status" value="1"/>
</dbReference>
<keyword evidence="8" id="KW-0406">Ion transport</keyword>
<keyword evidence="9 12" id="KW-0472">Membrane</keyword>
<evidence type="ECO:0000256" key="7">
    <source>
        <dbReference type="ARBA" id="ARBA00022989"/>
    </source>
</evidence>
<dbReference type="GO" id="GO:0045259">
    <property type="term" value="C:proton-transporting ATP synthase complex"/>
    <property type="evidence" value="ECO:0007669"/>
    <property type="project" value="UniProtKB-KW"/>
</dbReference>
<dbReference type="RefSeq" id="YP_009158761.1">
    <property type="nucleotide sequence ID" value="NC_027520.1"/>
</dbReference>
<evidence type="ECO:0000256" key="4">
    <source>
        <dbReference type="ARBA" id="ARBA00022547"/>
    </source>
</evidence>
<dbReference type="PRINTS" id="PR00123">
    <property type="entry name" value="ATPASEA"/>
</dbReference>
<dbReference type="PROSITE" id="PS00449">
    <property type="entry name" value="ATPASE_A"/>
    <property type="match status" value="1"/>
</dbReference>
<feature type="transmembrane region" description="Helical" evidence="12">
    <location>
        <begin position="164"/>
        <end position="188"/>
    </location>
</feature>
<dbReference type="EMBL" id="KR911862">
    <property type="protein sequence ID" value="AKO90218.1"/>
    <property type="molecule type" value="Genomic_DNA"/>
</dbReference>
<comment type="similarity">
    <text evidence="2">Belongs to the ATPase A chain family.</text>
</comment>
<dbReference type="GO" id="GO:0005743">
    <property type="term" value="C:mitochondrial inner membrane"/>
    <property type="evidence" value="ECO:0007669"/>
    <property type="project" value="UniProtKB-SubCell"/>
</dbReference>
<dbReference type="InterPro" id="IPR035908">
    <property type="entry name" value="F0_ATP_A_sf"/>
</dbReference>
<keyword evidence="3" id="KW-0813">Transport</keyword>
<keyword evidence="7 12" id="KW-1133">Transmembrane helix</keyword>
<proteinExistence type="inferred from homology"/>
<evidence type="ECO:0000313" key="13">
    <source>
        <dbReference type="EMBL" id="AKO90218.1"/>
    </source>
</evidence>
<dbReference type="Gene3D" id="1.20.120.220">
    <property type="entry name" value="ATP synthase, F0 complex, subunit A"/>
    <property type="match status" value="1"/>
</dbReference>
<keyword evidence="13" id="KW-0378">Hydrolase</keyword>
<evidence type="ECO:0000256" key="10">
    <source>
        <dbReference type="ARBA" id="ARBA00023310"/>
    </source>
</evidence>
<evidence type="ECO:0000256" key="1">
    <source>
        <dbReference type="ARBA" id="ARBA00004141"/>
    </source>
</evidence>
<sequence length="244" mass="27232">MLSSYFDQFNIIRLMASQPFLGDWQIVFTNTSLIVVLTILLALLLFRANKLIPNRWQLIMELIHSNIRLLVHENLGKTGQKYFPLVLCIFVFIMVVNIMGLFPYVFTPTAHIVVTFGLSLSIMIAVTLLGVLTFKTQFFSILVPGGVPLSLAPFLVIIETLSYMIRAISLGVRLFANISAGHLLFAILSGFAFNLLLNGFLFLGGFPVLIMGLITLLELMVAVIQAYVFSLLVVIYFGDTILLH</sequence>
<feature type="transmembrane region" description="Helical" evidence="12">
    <location>
        <begin position="82"/>
        <end position="106"/>
    </location>
</feature>
<dbReference type="NCBIfam" id="TIGR01131">
    <property type="entry name" value="ATP_synt_6_or_A"/>
    <property type="match status" value="1"/>
</dbReference>
<dbReference type="CDD" id="cd00310">
    <property type="entry name" value="ATP-synt_Fo_a_6"/>
    <property type="match status" value="1"/>
</dbReference>
<comment type="subcellular location">
    <subcellularLocation>
        <location evidence="1">Membrane</location>
        <topology evidence="1">Multi-pass membrane protein</topology>
    </subcellularLocation>
    <subcellularLocation>
        <location evidence="11">Mitochondrion inner membrane</location>
        <topology evidence="11">Multi-pass membrane protein</topology>
    </subcellularLocation>
</comment>
<feature type="transmembrane region" description="Helical" evidence="12">
    <location>
        <begin position="138"/>
        <end position="158"/>
    </location>
</feature>
<dbReference type="GO" id="GO:0016787">
    <property type="term" value="F:hydrolase activity"/>
    <property type="evidence" value="ECO:0007669"/>
    <property type="project" value="UniProtKB-KW"/>
</dbReference>
<keyword evidence="6" id="KW-0375">Hydrogen ion transport</keyword>
<feature type="transmembrane region" description="Helical" evidence="12">
    <location>
        <begin position="195"/>
        <end position="217"/>
    </location>
</feature>
<evidence type="ECO:0000256" key="5">
    <source>
        <dbReference type="ARBA" id="ARBA00022692"/>
    </source>
</evidence>
<dbReference type="Pfam" id="PF00119">
    <property type="entry name" value="ATP-synt_A"/>
    <property type="match status" value="1"/>
</dbReference>
<dbReference type="GeneID" id="25021072"/>
<accession>A0A0H4K803</accession>
<dbReference type="InterPro" id="IPR045083">
    <property type="entry name" value="ATP_synth_F0_asu_bact/mt"/>
</dbReference>
<reference evidence="13" key="1">
    <citation type="journal article" date="2015" name="Genome Biol. Evol.">
        <title>Cytonuclear Interactions in the Evolution of Animal Mitochondrial tRNA Metabolism.</title>
        <authorList>
            <person name="Pett W."/>
            <person name="Lavrov D.V."/>
        </authorList>
    </citation>
    <scope>NUCLEOTIDE SEQUENCE</scope>
</reference>
<dbReference type="HAMAP" id="MF_01393">
    <property type="entry name" value="ATP_synth_a_bact"/>
    <property type="match status" value="1"/>
</dbReference>
<evidence type="ECO:0000256" key="9">
    <source>
        <dbReference type="ARBA" id="ARBA00023136"/>
    </source>
</evidence>